<reference evidence="3 4" key="1">
    <citation type="submission" date="2019-02" db="EMBL/GenBank/DDBJ databases">
        <title>Genomic Encyclopedia of Type Strains, Phase IV (KMG-IV): sequencing the most valuable type-strain genomes for metagenomic binning, comparative biology and taxonomic classification.</title>
        <authorList>
            <person name="Goeker M."/>
        </authorList>
    </citation>
    <scope>NUCLEOTIDE SEQUENCE [LARGE SCALE GENOMIC DNA]</scope>
    <source>
        <strain evidence="3 4">DSM 101727</strain>
    </source>
</reference>
<feature type="signal peptide" evidence="1">
    <location>
        <begin position="1"/>
        <end position="28"/>
    </location>
</feature>
<sequence length="148" mass="15300">MGIRRITVAATILAAALTPLAGAGSAAADVDVAALPGCTEARMIGFAHRVSAQLPFHPTGGLNCKLTTGYHNWAVVVLQISLQKCNGFTSLAVDGIYGGQTAEAVRKTQSRYGIPVDGVYGPRTLKAMRWSGTFPGATGPVPTCAHYG</sequence>
<name>A0A4Q7KMJ8_9PSEU</name>
<organism evidence="3 4">
    <name type="scientific">Herbihabitans rhizosphaerae</name>
    <dbReference type="NCBI Taxonomy" id="1872711"/>
    <lineage>
        <taxon>Bacteria</taxon>
        <taxon>Bacillati</taxon>
        <taxon>Actinomycetota</taxon>
        <taxon>Actinomycetes</taxon>
        <taxon>Pseudonocardiales</taxon>
        <taxon>Pseudonocardiaceae</taxon>
        <taxon>Herbihabitans</taxon>
    </lineage>
</organism>
<gene>
    <name evidence="3" type="ORF">EV193_105468</name>
</gene>
<dbReference type="InterPro" id="IPR002477">
    <property type="entry name" value="Peptidoglycan-bd-like"/>
</dbReference>
<proteinExistence type="predicted"/>
<dbReference type="Pfam" id="PF01471">
    <property type="entry name" value="PG_binding_1"/>
    <property type="match status" value="1"/>
</dbReference>
<evidence type="ECO:0000313" key="4">
    <source>
        <dbReference type="Proteomes" id="UP000294257"/>
    </source>
</evidence>
<evidence type="ECO:0000259" key="2">
    <source>
        <dbReference type="Pfam" id="PF01471"/>
    </source>
</evidence>
<dbReference type="Gene3D" id="1.10.101.10">
    <property type="entry name" value="PGBD-like superfamily/PGBD"/>
    <property type="match status" value="1"/>
</dbReference>
<dbReference type="SUPFAM" id="SSF47090">
    <property type="entry name" value="PGBD-like"/>
    <property type="match status" value="1"/>
</dbReference>
<protein>
    <submittedName>
        <fullName evidence="3">Putative peptidoglycan binding protein</fullName>
    </submittedName>
</protein>
<dbReference type="EMBL" id="SGWQ01000005">
    <property type="protein sequence ID" value="RZS37908.1"/>
    <property type="molecule type" value="Genomic_DNA"/>
</dbReference>
<comment type="caution">
    <text evidence="3">The sequence shown here is derived from an EMBL/GenBank/DDBJ whole genome shotgun (WGS) entry which is preliminary data.</text>
</comment>
<dbReference type="Proteomes" id="UP000294257">
    <property type="component" value="Unassembled WGS sequence"/>
</dbReference>
<evidence type="ECO:0000313" key="3">
    <source>
        <dbReference type="EMBL" id="RZS37908.1"/>
    </source>
</evidence>
<feature type="chain" id="PRO_5020857221" evidence="1">
    <location>
        <begin position="29"/>
        <end position="148"/>
    </location>
</feature>
<evidence type="ECO:0000256" key="1">
    <source>
        <dbReference type="SAM" id="SignalP"/>
    </source>
</evidence>
<keyword evidence="4" id="KW-1185">Reference proteome</keyword>
<dbReference type="InterPro" id="IPR036365">
    <property type="entry name" value="PGBD-like_sf"/>
</dbReference>
<accession>A0A4Q7KMJ8</accession>
<dbReference type="RefSeq" id="WP_130345321.1">
    <property type="nucleotide sequence ID" value="NZ_SGWQ01000005.1"/>
</dbReference>
<feature type="domain" description="Peptidoglycan binding-like" evidence="2">
    <location>
        <begin position="75"/>
        <end position="128"/>
    </location>
</feature>
<dbReference type="InterPro" id="IPR036366">
    <property type="entry name" value="PGBDSf"/>
</dbReference>
<keyword evidence="1" id="KW-0732">Signal</keyword>
<dbReference type="OrthoDB" id="9815541at2"/>
<dbReference type="AlphaFoldDB" id="A0A4Q7KMJ8"/>